<reference evidence="3 4" key="1">
    <citation type="submission" date="2016-04" db="EMBL/GenBank/DDBJ databases">
        <title>Genome analyses suggest a sexual origin of heterokaryosis in a supposedly ancient asexual fungus.</title>
        <authorList>
            <person name="Ropars J."/>
            <person name="Sedzielewska K."/>
            <person name="Noel J."/>
            <person name="Charron P."/>
            <person name="Farinelli L."/>
            <person name="Marton T."/>
            <person name="Kruger M."/>
            <person name="Pelin A."/>
            <person name="Brachmann A."/>
            <person name="Corradi N."/>
        </authorList>
    </citation>
    <scope>NUCLEOTIDE SEQUENCE [LARGE SCALE GENOMIC DNA]</scope>
    <source>
        <strain evidence="3 4">C2</strain>
    </source>
</reference>
<dbReference type="EMBL" id="LLXL01001665">
    <property type="protein sequence ID" value="PKK63378.1"/>
    <property type="molecule type" value="Genomic_DNA"/>
</dbReference>
<accession>A0A2N1MP44</accession>
<feature type="compositionally biased region" description="Basic and acidic residues" evidence="1">
    <location>
        <begin position="403"/>
        <end position="420"/>
    </location>
</feature>
<dbReference type="PANTHER" id="PTHR34825:SF1">
    <property type="entry name" value="AAA-ATPASE-LIKE DOMAIN-CONTAINING PROTEIN"/>
    <property type="match status" value="1"/>
</dbReference>
<dbReference type="VEuPathDB" id="FungiDB:RhiirA1_523031"/>
<dbReference type="PANTHER" id="PTHR34825">
    <property type="entry name" value="CONSERVED PROTEIN, WITH A WEAK D-GALACTARATE DEHYDRATASE/ALTRONATE HYDROLASE DOMAIN"/>
    <property type="match status" value="1"/>
</dbReference>
<evidence type="ECO:0000313" key="4">
    <source>
        <dbReference type="Proteomes" id="UP000233469"/>
    </source>
</evidence>
<proteinExistence type="predicted"/>
<dbReference type="Proteomes" id="UP000233469">
    <property type="component" value="Unassembled WGS sequence"/>
</dbReference>
<name>A0A2N1MP44_9GLOM</name>
<feature type="region of interest" description="Disordered" evidence="1">
    <location>
        <begin position="342"/>
        <end position="435"/>
    </location>
</feature>
<protein>
    <submittedName>
        <fullName evidence="3">DUF1703-domain-containing protein</fullName>
    </submittedName>
</protein>
<evidence type="ECO:0000259" key="2">
    <source>
        <dbReference type="Pfam" id="PF09820"/>
    </source>
</evidence>
<comment type="caution">
    <text evidence="3">The sequence shown here is derived from an EMBL/GenBank/DDBJ whole genome shotgun (WGS) entry which is preliminary data.</text>
</comment>
<reference evidence="3 4" key="2">
    <citation type="submission" date="2017-10" db="EMBL/GenBank/DDBJ databases">
        <title>Extensive intraspecific genome diversity in a model arbuscular mycorrhizal fungus.</title>
        <authorList>
            <person name="Chen E.C.H."/>
            <person name="Morin E."/>
            <person name="Baudet D."/>
            <person name="Noel J."/>
            <person name="Ndikumana S."/>
            <person name="Charron P."/>
            <person name="St-Onge C."/>
            <person name="Giorgi J."/>
            <person name="Grigoriev I.V."/>
            <person name="Roux C."/>
            <person name="Martin F.M."/>
            <person name="Corradi N."/>
        </authorList>
    </citation>
    <scope>NUCLEOTIDE SEQUENCE [LARGE SCALE GENOMIC DNA]</scope>
    <source>
        <strain evidence="3 4">C2</strain>
    </source>
</reference>
<organism evidence="3 4">
    <name type="scientific">Rhizophagus irregularis</name>
    <dbReference type="NCBI Taxonomy" id="588596"/>
    <lineage>
        <taxon>Eukaryota</taxon>
        <taxon>Fungi</taxon>
        <taxon>Fungi incertae sedis</taxon>
        <taxon>Mucoromycota</taxon>
        <taxon>Glomeromycotina</taxon>
        <taxon>Glomeromycetes</taxon>
        <taxon>Glomerales</taxon>
        <taxon>Glomeraceae</taxon>
        <taxon>Rhizophagus</taxon>
    </lineage>
</organism>
<feature type="domain" description="AAA-ATPase-like" evidence="2">
    <location>
        <begin position="56"/>
        <end position="284"/>
    </location>
</feature>
<sequence length="435" mass="51320">MALHKLGNVPLNPDDYIKNIFVEDPPDKHIHIIIEKPAKEPPLKRARTEEEGKSIPIGWDSFSKIVNGGCTFLDKTSLISEFIECNSKVSLIVRPRRFGKTINLTMLRDFFSIPIHPDNKKYHRELFIDTKIMEKQSLFDTHFCKYPVIFLSLKNFDGCETWSKMKIKLFGMFAMLYKNHNYVYDKLDPYEKTRFSQIRSEDENCKRMDDVLVDLSRYLKDYHGKECIVLIDEYDHPLDIAYRYQYYEEAHGFFASLFGALLKSNDDNLEKALLVGVSRIAKSGYLSGLNNMQVFLMHDQEYADKFGFTEDEVSIILQHYKKSQAKKFLSPEYASHPYVTHHQMSPYSTQHPHRTPQLFFSQKKKKKTKRSENTKKRKQKNKKKEGPKRKKQKKKKRSNGKTFEIKDTRRDFSGSDHERQQLMVTPGNKHKRKKY</sequence>
<evidence type="ECO:0000256" key="1">
    <source>
        <dbReference type="SAM" id="MobiDB-lite"/>
    </source>
</evidence>
<dbReference type="AlphaFoldDB" id="A0A2N1MP44"/>
<dbReference type="SUPFAM" id="SSF52540">
    <property type="entry name" value="P-loop containing nucleoside triphosphate hydrolases"/>
    <property type="match status" value="1"/>
</dbReference>
<feature type="compositionally biased region" description="Basic residues" evidence="1">
    <location>
        <begin position="362"/>
        <end position="399"/>
    </location>
</feature>
<dbReference type="VEuPathDB" id="FungiDB:FUN_009510"/>
<dbReference type="Pfam" id="PF09820">
    <property type="entry name" value="AAA-ATPase_like"/>
    <property type="match status" value="1"/>
</dbReference>
<evidence type="ECO:0000313" key="3">
    <source>
        <dbReference type="EMBL" id="PKK63378.1"/>
    </source>
</evidence>
<dbReference type="VEuPathDB" id="FungiDB:RhiirFUN_021303"/>
<gene>
    <name evidence="3" type="ORF">RhiirC2_717026</name>
</gene>
<dbReference type="InterPro" id="IPR018631">
    <property type="entry name" value="AAA-ATPase-like_dom"/>
</dbReference>
<dbReference type="InterPro" id="IPR027417">
    <property type="entry name" value="P-loop_NTPase"/>
</dbReference>